<dbReference type="PANTHER" id="PTHR12110:SF41">
    <property type="entry name" value="INOSOSE DEHYDRATASE"/>
    <property type="match status" value="1"/>
</dbReference>
<dbReference type="Pfam" id="PF01261">
    <property type="entry name" value="AP_endonuc_2"/>
    <property type="match status" value="1"/>
</dbReference>
<proteinExistence type="predicted"/>
<name>A0ABS7C2E8_9BACL</name>
<accession>A0ABS7C2E8</accession>
<comment type="caution">
    <text evidence="2">The sequence shown here is derived from an EMBL/GenBank/DDBJ whole genome shotgun (WGS) entry which is preliminary data.</text>
</comment>
<gene>
    <name evidence="2" type="ORF">K0U00_13575</name>
</gene>
<dbReference type="Proteomes" id="UP001519887">
    <property type="component" value="Unassembled WGS sequence"/>
</dbReference>
<evidence type="ECO:0000259" key="1">
    <source>
        <dbReference type="Pfam" id="PF01261"/>
    </source>
</evidence>
<dbReference type="PANTHER" id="PTHR12110">
    <property type="entry name" value="HYDROXYPYRUVATE ISOMERASE"/>
    <property type="match status" value="1"/>
</dbReference>
<dbReference type="InterPro" id="IPR013022">
    <property type="entry name" value="Xyl_isomerase-like_TIM-brl"/>
</dbReference>
<evidence type="ECO:0000313" key="3">
    <source>
        <dbReference type="Proteomes" id="UP001519887"/>
    </source>
</evidence>
<dbReference type="Gene3D" id="3.20.20.150">
    <property type="entry name" value="Divalent-metal-dependent TIM barrel enzymes"/>
    <property type="match status" value="1"/>
</dbReference>
<keyword evidence="2" id="KW-0413">Isomerase</keyword>
<feature type="domain" description="Xylose isomerase-like TIM barrel" evidence="1">
    <location>
        <begin position="2"/>
        <end position="199"/>
    </location>
</feature>
<dbReference type="SUPFAM" id="SSF51658">
    <property type="entry name" value="Xylose isomerase-like"/>
    <property type="match status" value="1"/>
</dbReference>
<keyword evidence="3" id="KW-1185">Reference proteome</keyword>
<feature type="non-terminal residue" evidence="2">
    <location>
        <position position="1"/>
    </location>
</feature>
<dbReference type="InterPro" id="IPR050312">
    <property type="entry name" value="IolE/XylAMocC-like"/>
</dbReference>
<dbReference type="EMBL" id="JAHZIK010000296">
    <property type="protein sequence ID" value="MBW7455065.1"/>
    <property type="molecule type" value="Genomic_DNA"/>
</dbReference>
<organism evidence="2 3">
    <name type="scientific">Paenibacillus sepulcri</name>
    <dbReference type="NCBI Taxonomy" id="359917"/>
    <lineage>
        <taxon>Bacteria</taxon>
        <taxon>Bacillati</taxon>
        <taxon>Bacillota</taxon>
        <taxon>Bacilli</taxon>
        <taxon>Bacillales</taxon>
        <taxon>Paenibacillaceae</taxon>
        <taxon>Paenibacillus</taxon>
    </lineage>
</organism>
<dbReference type="InterPro" id="IPR036237">
    <property type="entry name" value="Xyl_isomerase-like_sf"/>
</dbReference>
<evidence type="ECO:0000313" key="2">
    <source>
        <dbReference type="EMBL" id="MBW7455065.1"/>
    </source>
</evidence>
<protein>
    <submittedName>
        <fullName evidence="2">Sugar phosphate isomerase/epimerase</fullName>
    </submittedName>
</protein>
<sequence>RGLKLAALTLALPWLHPEETEEEAAEAERLLDYLDHFPQAKLILVQLPGSDRSNLDERRHNALQCINAVAKRASGRGIICAFHPNSPPGSVFLTEADYAVMFAGLDTRYVGYCPDSGHIANGGMEVLDIFRAHASLIRHVHFKDISLGRQWRAMGEGVIDHPGITAFLRESGYDGWIMVEEESEQAEADPDRAAVQNGRYMQEALR</sequence>
<dbReference type="GO" id="GO:0016853">
    <property type="term" value="F:isomerase activity"/>
    <property type="evidence" value="ECO:0007669"/>
    <property type="project" value="UniProtKB-KW"/>
</dbReference>
<reference evidence="2 3" key="1">
    <citation type="submission" date="2021-07" db="EMBL/GenBank/DDBJ databases">
        <title>Paenibacillus radiodurans sp. nov., isolated from the southeastern edge of Tengger Desert.</title>
        <authorList>
            <person name="Zhang G."/>
        </authorList>
    </citation>
    <scope>NUCLEOTIDE SEQUENCE [LARGE SCALE GENOMIC DNA]</scope>
    <source>
        <strain evidence="2 3">CCM 7311</strain>
    </source>
</reference>